<dbReference type="EMBL" id="JANIEX010001062">
    <property type="protein sequence ID" value="KAJ3561061.1"/>
    <property type="molecule type" value="Genomic_DNA"/>
</dbReference>
<accession>A0AAD5VIB5</accession>
<dbReference type="PANTHER" id="PTHR19432">
    <property type="entry name" value="SUGAR TRANSPORTER"/>
    <property type="match status" value="1"/>
</dbReference>
<feature type="transmembrane region" description="Helical" evidence="7">
    <location>
        <begin position="127"/>
        <end position="150"/>
    </location>
</feature>
<keyword evidence="4 7" id="KW-1133">Transmembrane helix</keyword>
<feature type="compositionally biased region" description="Basic and acidic residues" evidence="6">
    <location>
        <begin position="1"/>
        <end position="12"/>
    </location>
</feature>
<name>A0AAD5VIB5_9AGAR</name>
<keyword evidence="2" id="KW-0813">Transport</keyword>
<keyword evidence="9" id="KW-1185">Reference proteome</keyword>
<dbReference type="Proteomes" id="UP001213000">
    <property type="component" value="Unassembled WGS sequence"/>
</dbReference>
<organism evidence="8 9">
    <name type="scientific">Leucocoprinus birnbaumii</name>
    <dbReference type="NCBI Taxonomy" id="56174"/>
    <lineage>
        <taxon>Eukaryota</taxon>
        <taxon>Fungi</taxon>
        <taxon>Dikarya</taxon>
        <taxon>Basidiomycota</taxon>
        <taxon>Agaricomycotina</taxon>
        <taxon>Agaricomycetes</taxon>
        <taxon>Agaricomycetidae</taxon>
        <taxon>Agaricales</taxon>
        <taxon>Agaricineae</taxon>
        <taxon>Agaricaceae</taxon>
        <taxon>Leucocoprinus</taxon>
    </lineage>
</organism>
<dbReference type="InterPro" id="IPR036259">
    <property type="entry name" value="MFS_trans_sf"/>
</dbReference>
<dbReference type="GO" id="GO:0008506">
    <property type="term" value="F:sucrose:proton symporter activity"/>
    <property type="evidence" value="ECO:0007669"/>
    <property type="project" value="TreeGrafter"/>
</dbReference>
<keyword evidence="5 7" id="KW-0472">Membrane</keyword>
<evidence type="ECO:0000256" key="3">
    <source>
        <dbReference type="ARBA" id="ARBA00022692"/>
    </source>
</evidence>
<evidence type="ECO:0000313" key="9">
    <source>
        <dbReference type="Proteomes" id="UP001213000"/>
    </source>
</evidence>
<dbReference type="SUPFAM" id="SSF103473">
    <property type="entry name" value="MFS general substrate transporter"/>
    <property type="match status" value="1"/>
</dbReference>
<evidence type="ECO:0000256" key="2">
    <source>
        <dbReference type="ARBA" id="ARBA00022448"/>
    </source>
</evidence>
<dbReference type="Gene3D" id="1.20.1250.20">
    <property type="entry name" value="MFS general substrate transporter like domains"/>
    <property type="match status" value="1"/>
</dbReference>
<feature type="transmembrane region" description="Helical" evidence="7">
    <location>
        <begin position="56"/>
        <end position="75"/>
    </location>
</feature>
<sequence>MIRSNPERDSDPTRGANVSLVGSNNGQERSTRPGSDDENTTWTNNHMAPGKRKLSTWDLITLSISLAGAQIAWTVELGYGTPFLLSLGLSEQLTALVWLAGPISGLVAQPLIGAVSDSSTSKYRRRFWIILCTTALVISTLTLAYCIPLIGLT</sequence>
<protein>
    <submittedName>
        <fullName evidence="8">Uncharacterized protein</fullName>
    </submittedName>
</protein>
<reference evidence="8" key="1">
    <citation type="submission" date="2022-07" db="EMBL/GenBank/DDBJ databases">
        <title>Genome Sequence of Leucocoprinus birnbaumii.</title>
        <authorList>
            <person name="Buettner E."/>
        </authorList>
    </citation>
    <scope>NUCLEOTIDE SEQUENCE</scope>
    <source>
        <strain evidence="8">VT141</strain>
    </source>
</reference>
<evidence type="ECO:0000256" key="7">
    <source>
        <dbReference type="SAM" id="Phobius"/>
    </source>
</evidence>
<dbReference type="PANTHER" id="PTHR19432:SF35">
    <property type="entry name" value="SOLUTE CARRIER FAMILY 45 MEMBER 3 ISOFORM X1"/>
    <property type="match status" value="1"/>
</dbReference>
<evidence type="ECO:0000256" key="5">
    <source>
        <dbReference type="ARBA" id="ARBA00023136"/>
    </source>
</evidence>
<dbReference type="GO" id="GO:0005886">
    <property type="term" value="C:plasma membrane"/>
    <property type="evidence" value="ECO:0007669"/>
    <property type="project" value="TreeGrafter"/>
</dbReference>
<feature type="transmembrane region" description="Helical" evidence="7">
    <location>
        <begin position="95"/>
        <end position="115"/>
    </location>
</feature>
<comment type="subcellular location">
    <subcellularLocation>
        <location evidence="1">Membrane</location>
        <topology evidence="1">Multi-pass membrane protein</topology>
    </subcellularLocation>
</comment>
<dbReference type="AlphaFoldDB" id="A0AAD5VIB5"/>
<feature type="region of interest" description="Disordered" evidence="6">
    <location>
        <begin position="1"/>
        <end position="47"/>
    </location>
</feature>
<evidence type="ECO:0000256" key="6">
    <source>
        <dbReference type="SAM" id="MobiDB-lite"/>
    </source>
</evidence>
<keyword evidence="3 7" id="KW-0812">Transmembrane</keyword>
<evidence type="ECO:0000256" key="1">
    <source>
        <dbReference type="ARBA" id="ARBA00004141"/>
    </source>
</evidence>
<gene>
    <name evidence="8" type="ORF">NP233_g10429</name>
</gene>
<evidence type="ECO:0000313" key="8">
    <source>
        <dbReference type="EMBL" id="KAJ3561061.1"/>
    </source>
</evidence>
<evidence type="ECO:0000256" key="4">
    <source>
        <dbReference type="ARBA" id="ARBA00022989"/>
    </source>
</evidence>
<comment type="caution">
    <text evidence="8">The sequence shown here is derived from an EMBL/GenBank/DDBJ whole genome shotgun (WGS) entry which is preliminary data.</text>
</comment>
<proteinExistence type="predicted"/>